<evidence type="ECO:0000256" key="3">
    <source>
        <dbReference type="ARBA" id="ARBA00022723"/>
    </source>
</evidence>
<dbReference type="NCBIfam" id="NF004638">
    <property type="entry name" value="PRK05988.1"/>
    <property type="match status" value="1"/>
</dbReference>
<organism evidence="7 8">
    <name type="scientific">Limnobacter litoralis</name>
    <dbReference type="NCBI Taxonomy" id="481366"/>
    <lineage>
        <taxon>Bacteria</taxon>
        <taxon>Pseudomonadati</taxon>
        <taxon>Pseudomonadota</taxon>
        <taxon>Betaproteobacteria</taxon>
        <taxon>Burkholderiales</taxon>
        <taxon>Burkholderiaceae</taxon>
        <taxon>Limnobacter</taxon>
    </lineage>
</organism>
<keyword evidence="5" id="KW-0411">Iron-sulfur</keyword>
<dbReference type="EMBL" id="BSOJ01000026">
    <property type="protein sequence ID" value="GLR27046.1"/>
    <property type="molecule type" value="Genomic_DNA"/>
</dbReference>
<dbReference type="PIRSF" id="PIRSF000216">
    <property type="entry name" value="NADH_DH_24kDa"/>
    <property type="match status" value="1"/>
</dbReference>
<evidence type="ECO:0000256" key="5">
    <source>
        <dbReference type="ARBA" id="ARBA00023014"/>
    </source>
</evidence>
<protein>
    <submittedName>
        <fullName evidence="7">Formate dehydrogenase subunit gamma</fullName>
    </submittedName>
</protein>
<dbReference type="CDD" id="cd03081">
    <property type="entry name" value="TRX_Fd_NuoE_FDH_gamma"/>
    <property type="match status" value="1"/>
</dbReference>
<dbReference type="InterPro" id="IPR002023">
    <property type="entry name" value="NuoE-like"/>
</dbReference>
<evidence type="ECO:0000256" key="1">
    <source>
        <dbReference type="ARBA" id="ARBA00010643"/>
    </source>
</evidence>
<dbReference type="InterPro" id="IPR028431">
    <property type="entry name" value="NADP_DH_HndA-like"/>
</dbReference>
<proteinExistence type="inferred from homology"/>
<evidence type="ECO:0000313" key="8">
    <source>
        <dbReference type="Proteomes" id="UP001156664"/>
    </source>
</evidence>
<comment type="similarity">
    <text evidence="1">Belongs to the complex I 24 kDa subunit family.</text>
</comment>
<evidence type="ECO:0000256" key="4">
    <source>
        <dbReference type="ARBA" id="ARBA00023004"/>
    </source>
</evidence>
<dbReference type="Gene3D" id="3.40.30.10">
    <property type="entry name" value="Glutaredoxin"/>
    <property type="match status" value="1"/>
</dbReference>
<dbReference type="Proteomes" id="UP001156664">
    <property type="component" value="Unassembled WGS sequence"/>
</dbReference>
<keyword evidence="4" id="KW-0408">Iron</keyword>
<evidence type="ECO:0000256" key="2">
    <source>
        <dbReference type="ARBA" id="ARBA00022714"/>
    </source>
</evidence>
<keyword evidence="2" id="KW-0001">2Fe-2S</keyword>
<dbReference type="PANTHER" id="PTHR43342">
    <property type="entry name" value="NADH-QUINONE OXIDOREDUCTASE, E SUBUNIT"/>
    <property type="match status" value="1"/>
</dbReference>
<dbReference type="InterPro" id="IPR036249">
    <property type="entry name" value="Thioredoxin-like_sf"/>
</dbReference>
<dbReference type="Pfam" id="PF01257">
    <property type="entry name" value="2Fe-2S_thioredx"/>
    <property type="match status" value="1"/>
</dbReference>
<sequence length="160" mass="17418">MNSHLKLSNRQVIDGLLAQFQNTPGGLLPLLHAVQDTLGFIPPESVDHIADGFNRSRAEVHGVITYYHHFRMSPPGRHLIQVCRGEACQACGSEALLAEMEGALGCKSHDTSADGNYTLEAAYCLGLCSVSPAVQVDDRLIGRANVDRVREVLNHMEGKQ</sequence>
<gene>
    <name evidence="7" type="primary">fdsG</name>
    <name evidence="7" type="ORF">GCM10007875_21370</name>
</gene>
<keyword evidence="3" id="KW-0479">Metal-binding</keyword>
<evidence type="ECO:0000256" key="6">
    <source>
        <dbReference type="ARBA" id="ARBA00034078"/>
    </source>
</evidence>
<reference evidence="8" key="1">
    <citation type="journal article" date="2019" name="Int. J. Syst. Evol. Microbiol.">
        <title>The Global Catalogue of Microorganisms (GCM) 10K type strain sequencing project: providing services to taxonomists for standard genome sequencing and annotation.</title>
        <authorList>
            <consortium name="The Broad Institute Genomics Platform"/>
            <consortium name="The Broad Institute Genome Sequencing Center for Infectious Disease"/>
            <person name="Wu L."/>
            <person name="Ma J."/>
        </authorList>
    </citation>
    <scope>NUCLEOTIDE SEQUENCE [LARGE SCALE GENOMIC DNA]</scope>
    <source>
        <strain evidence="8">NBRC 105857</strain>
    </source>
</reference>
<name>A0ABQ5YT20_9BURK</name>
<comment type="caution">
    <text evidence="7">The sequence shown here is derived from an EMBL/GenBank/DDBJ whole genome shotgun (WGS) entry which is preliminary data.</text>
</comment>
<dbReference type="InterPro" id="IPR041921">
    <property type="entry name" value="NuoE_N"/>
</dbReference>
<comment type="cofactor">
    <cofactor evidence="6">
        <name>[2Fe-2S] cluster</name>
        <dbReference type="ChEBI" id="CHEBI:190135"/>
    </cofactor>
</comment>
<accession>A0ABQ5YT20</accession>
<dbReference type="Gene3D" id="1.10.10.1590">
    <property type="entry name" value="NADH-quinone oxidoreductase subunit E"/>
    <property type="match status" value="1"/>
</dbReference>
<dbReference type="PANTHER" id="PTHR43342:SF2">
    <property type="entry name" value="POTENTIAL NAD-REDUCING HYDROGENASE SUBUNIT"/>
    <property type="match status" value="1"/>
</dbReference>
<evidence type="ECO:0000313" key="7">
    <source>
        <dbReference type="EMBL" id="GLR27046.1"/>
    </source>
</evidence>
<keyword evidence="8" id="KW-1185">Reference proteome</keyword>
<dbReference type="SUPFAM" id="SSF52833">
    <property type="entry name" value="Thioredoxin-like"/>
    <property type="match status" value="1"/>
</dbReference>
<dbReference type="RefSeq" id="WP_284281755.1">
    <property type="nucleotide sequence ID" value="NZ_BSOJ01000026.1"/>
</dbReference>